<proteinExistence type="predicted"/>
<sequence length="94" mass="10855">MVKIYVGWSEGSYGSGGYLQSASLDRFAFIKNLVQSSMSADDIEVFDSETMEHLYDCDCLHMYTDHHWCSCPDCKDNDETVRWLVENKIGNYHD</sequence>
<comment type="caution">
    <text evidence="1">The sequence shown here is derived from an EMBL/GenBank/DDBJ whole genome shotgun (WGS) entry which is preliminary data.</text>
</comment>
<protein>
    <submittedName>
        <fullName evidence="1">Uncharacterized protein</fullName>
    </submittedName>
</protein>
<evidence type="ECO:0000313" key="1">
    <source>
        <dbReference type="EMBL" id="KKN76185.1"/>
    </source>
</evidence>
<dbReference type="AlphaFoldDB" id="A0A0F9T4N9"/>
<dbReference type="EMBL" id="LAZR01000298">
    <property type="protein sequence ID" value="KKN76185.1"/>
    <property type="molecule type" value="Genomic_DNA"/>
</dbReference>
<organism evidence="1">
    <name type="scientific">marine sediment metagenome</name>
    <dbReference type="NCBI Taxonomy" id="412755"/>
    <lineage>
        <taxon>unclassified sequences</taxon>
        <taxon>metagenomes</taxon>
        <taxon>ecological metagenomes</taxon>
    </lineage>
</organism>
<accession>A0A0F9T4N9</accession>
<name>A0A0F9T4N9_9ZZZZ</name>
<gene>
    <name evidence="1" type="ORF">LCGC14_0372110</name>
</gene>
<reference evidence="1" key="1">
    <citation type="journal article" date="2015" name="Nature">
        <title>Complex archaea that bridge the gap between prokaryotes and eukaryotes.</title>
        <authorList>
            <person name="Spang A."/>
            <person name="Saw J.H."/>
            <person name="Jorgensen S.L."/>
            <person name="Zaremba-Niedzwiedzka K."/>
            <person name="Martijn J."/>
            <person name="Lind A.E."/>
            <person name="van Eijk R."/>
            <person name="Schleper C."/>
            <person name="Guy L."/>
            <person name="Ettema T.J."/>
        </authorList>
    </citation>
    <scope>NUCLEOTIDE SEQUENCE</scope>
</reference>